<evidence type="ECO:0000256" key="2">
    <source>
        <dbReference type="SAM" id="Phobius"/>
    </source>
</evidence>
<feature type="region of interest" description="Disordered" evidence="1">
    <location>
        <begin position="1"/>
        <end position="25"/>
    </location>
</feature>
<proteinExistence type="predicted"/>
<feature type="transmembrane region" description="Helical" evidence="2">
    <location>
        <begin position="54"/>
        <end position="72"/>
    </location>
</feature>
<keyword evidence="2" id="KW-0472">Membrane</keyword>
<dbReference type="AlphaFoldDB" id="A0A2M8LSY2"/>
<comment type="caution">
    <text evidence="3">The sequence shown here is derived from an EMBL/GenBank/DDBJ whole genome shotgun (WGS) entry which is preliminary data.</text>
</comment>
<reference evidence="3 4" key="1">
    <citation type="submission" date="2017-11" db="EMBL/GenBank/DDBJ databases">
        <title>Streptomyces carmine sp. nov., a novel actinomycete isolated from Sophora alopecuroides in Xinjiang, China.</title>
        <authorList>
            <person name="Wang Y."/>
            <person name="Luo X."/>
            <person name="Wan C."/>
            <person name="Zhang L."/>
        </authorList>
    </citation>
    <scope>NUCLEOTIDE SEQUENCE [LARGE SCALE GENOMIC DNA]</scope>
    <source>
        <strain evidence="3 4">TRM SA0054</strain>
    </source>
</reference>
<evidence type="ECO:0000256" key="1">
    <source>
        <dbReference type="SAM" id="MobiDB-lite"/>
    </source>
</evidence>
<dbReference type="Proteomes" id="UP000230407">
    <property type="component" value="Unassembled WGS sequence"/>
</dbReference>
<name>A0A2M8LSY2_9ACTN</name>
<keyword evidence="2" id="KW-1133">Transmembrane helix</keyword>
<evidence type="ECO:0000313" key="4">
    <source>
        <dbReference type="Proteomes" id="UP000230407"/>
    </source>
</evidence>
<gene>
    <name evidence="3" type="ORF">CUT44_25790</name>
</gene>
<protein>
    <submittedName>
        <fullName evidence="3">Uncharacterized protein</fullName>
    </submittedName>
</protein>
<sequence>MPDPYRFTEPAGPAGPGAGPAGPGGGPVRPVLWSLLLVSAAGGSVASSAGLDPLVGAGFGAAALGCAAALIVHHRLRHRR</sequence>
<keyword evidence="4" id="KW-1185">Reference proteome</keyword>
<accession>A0A2M8LSY2</accession>
<evidence type="ECO:0000313" key="3">
    <source>
        <dbReference type="EMBL" id="PJE95065.1"/>
    </source>
</evidence>
<keyword evidence="2" id="KW-0812">Transmembrane</keyword>
<dbReference type="EMBL" id="PGGW01000067">
    <property type="protein sequence ID" value="PJE95065.1"/>
    <property type="molecule type" value="Genomic_DNA"/>
</dbReference>
<organism evidence="3 4">
    <name type="scientific">Streptomyces carminius</name>
    <dbReference type="NCBI Taxonomy" id="2665496"/>
    <lineage>
        <taxon>Bacteria</taxon>
        <taxon>Bacillati</taxon>
        <taxon>Actinomycetota</taxon>
        <taxon>Actinomycetes</taxon>
        <taxon>Kitasatosporales</taxon>
        <taxon>Streptomycetaceae</taxon>
        <taxon>Streptomyces</taxon>
    </lineage>
</organism>
<feature type="compositionally biased region" description="Gly residues" evidence="1">
    <location>
        <begin position="14"/>
        <end position="25"/>
    </location>
</feature>
<dbReference type="RefSeq" id="WP_100204317.1">
    <property type="nucleotide sequence ID" value="NZ_PGGW01000067.1"/>
</dbReference>